<dbReference type="EMBL" id="OLKH01000103">
    <property type="protein sequence ID" value="SPE77867.1"/>
    <property type="molecule type" value="Genomic_DNA"/>
</dbReference>
<dbReference type="GO" id="GO:0009295">
    <property type="term" value="C:nucleoid"/>
    <property type="evidence" value="ECO:0007669"/>
    <property type="project" value="InterPro"/>
</dbReference>
<dbReference type="InterPro" id="IPR007358">
    <property type="entry name" value="Nucleoid_associated_NdpA"/>
</dbReference>
<gene>
    <name evidence="1" type="ORF">FLACOL_01877</name>
</gene>
<dbReference type="Pfam" id="PF04245">
    <property type="entry name" value="NA37"/>
    <property type="match status" value="1"/>
</dbReference>
<dbReference type="Proteomes" id="UP000238180">
    <property type="component" value="Unassembled WGS sequence"/>
</dbReference>
<accession>A0A2N9PC15</accession>
<organism evidence="1 2">
    <name type="scientific">Flavobacterium columnare</name>
    <dbReference type="NCBI Taxonomy" id="996"/>
    <lineage>
        <taxon>Bacteria</taxon>
        <taxon>Pseudomonadati</taxon>
        <taxon>Bacteroidota</taxon>
        <taxon>Flavobacteriia</taxon>
        <taxon>Flavobacteriales</taxon>
        <taxon>Flavobacteriaceae</taxon>
        <taxon>Flavobacterium</taxon>
    </lineage>
</organism>
<reference evidence="1 2" key="1">
    <citation type="submission" date="2018-02" db="EMBL/GenBank/DDBJ databases">
        <authorList>
            <person name="Cohen D.B."/>
            <person name="Kent A.D."/>
        </authorList>
    </citation>
    <scope>NUCLEOTIDE SEQUENCE [LARGE SCALE GENOMIC DNA]</scope>
    <source>
        <strain evidence="1">CIP109753</strain>
    </source>
</reference>
<protein>
    <submittedName>
        <fullName evidence="1">37-kD nucleoid-associated bacterial protein</fullName>
    </submittedName>
</protein>
<dbReference type="RefSeq" id="WP_105196470.1">
    <property type="nucleotide sequence ID" value="NZ_OLKH01000103.1"/>
</dbReference>
<proteinExistence type="predicted"/>
<dbReference type="AlphaFoldDB" id="A0A2N9PC15"/>
<name>A0A2N9PC15_9FLAO</name>
<sequence length="345" mass="40520">MQDFTIGKIDKLIIHFIGNKNNGDGVRLSDELTHFENIEEQIKGLMSSNLKTEELYHFFFLPKLELNPMYLFIKEIFDNQDTFIEQSKNAGRYLYDKSTHPQIKSGELCVILLSNCQLNDKVVNCIGLFKSENKDTVLKIDTVKNGYGLTEVIGINTRKLDKGCIIFNTEKENGYLISVIDNTNKNVEAQYWKDDFLSIKPIKNEYQHTTQFLGITKQFVTNRLDEEFELSKADQIDFLNRSVDYFKKNKTFNKNEFEETVFGDDDLIDSFRKFDTSFRKDNKIELADNFEISHQAVKKQSRVFKSVLKLDKNFHIYIHGNRELIEQGIDEEGRKFYKIFYEEEN</sequence>
<evidence type="ECO:0000313" key="2">
    <source>
        <dbReference type="Proteomes" id="UP000238180"/>
    </source>
</evidence>
<evidence type="ECO:0000313" key="1">
    <source>
        <dbReference type="EMBL" id="SPE77867.1"/>
    </source>
</evidence>